<dbReference type="InterPro" id="IPR001853">
    <property type="entry name" value="DSBA-like_thioredoxin_dom"/>
</dbReference>
<dbReference type="Proteomes" id="UP000069935">
    <property type="component" value="Chromosome 3"/>
</dbReference>
<keyword evidence="3" id="KW-1015">Disulfide bond</keyword>
<dbReference type="Pfam" id="PF01323">
    <property type="entry name" value="DSBA"/>
    <property type="match status" value="1"/>
</dbReference>
<keyword evidence="2" id="KW-0560">Oxidoreductase</keyword>
<evidence type="ECO:0000256" key="2">
    <source>
        <dbReference type="ARBA" id="ARBA00023002"/>
    </source>
</evidence>
<dbReference type="Gene3D" id="3.40.30.10">
    <property type="entry name" value="Glutaredoxin"/>
    <property type="match status" value="1"/>
</dbReference>
<sequence>MTSRFPRPSRLRALLASAVLLMAGVVAHAQPAAAATAVADLGPDDLARGPSAVVAANRDGDVVLIEYFDYQCPVCRRIHPFVKQLAAEDKGVRVIHKHWPVFGAASVYAARMALAARWQDRYEAVHDALMDIHGRLDEEKIRKAAAGAGLDLARAERDLKDRGTEIGAILDDGSAQAEALDLRGTPAFVIGDYLVPGGLDLKTMRTMVAKVRAKRSPGGPG</sequence>
<dbReference type="InterPro" id="IPR013766">
    <property type="entry name" value="Thioredoxin_domain"/>
</dbReference>
<protein>
    <recommendedName>
        <fullName evidence="6">Thioredoxin domain-containing protein</fullName>
    </recommendedName>
</protein>
<reference evidence="8" key="1">
    <citation type="submission" date="2015-12" db="EMBL/GenBank/DDBJ databases">
        <title>Complete Genome Sequence of Azospirillum thiophilum BV-S.</title>
        <authorList>
            <person name="Fomenkov A."/>
            <person name="Vincze T."/>
            <person name="Grabovich M."/>
            <person name="Dubinina G."/>
            <person name="Orlova M."/>
            <person name="Belousova E."/>
            <person name="Roberts R.J."/>
        </authorList>
    </citation>
    <scope>NUCLEOTIDE SEQUENCE [LARGE SCALE GENOMIC DNA]</scope>
    <source>
        <strain evidence="8">BV-S</strain>
    </source>
</reference>
<proteinExistence type="predicted"/>
<dbReference type="RefSeq" id="WP_045584287.1">
    <property type="nucleotide sequence ID" value="NZ_CP012403.1"/>
</dbReference>
<dbReference type="CDD" id="cd03023">
    <property type="entry name" value="DsbA_Com1_like"/>
    <property type="match status" value="1"/>
</dbReference>
<gene>
    <name evidence="7" type="ORF">AL072_21785</name>
</gene>
<evidence type="ECO:0000256" key="4">
    <source>
        <dbReference type="ARBA" id="ARBA00023284"/>
    </source>
</evidence>
<dbReference type="InterPro" id="IPR006311">
    <property type="entry name" value="TAT_signal"/>
</dbReference>
<dbReference type="AlphaFoldDB" id="A0AAC8W1V8"/>
<reference evidence="7 8" key="2">
    <citation type="journal article" date="2016" name="Genome Announc.">
        <title>Complete Genome Sequence of a Strain of Azospirillum thiophilum Isolated from a Sulfide Spring.</title>
        <authorList>
            <person name="Fomenkov A."/>
            <person name="Vincze T."/>
            <person name="Grabovich M."/>
            <person name="Anton B.P."/>
            <person name="Dubinina G."/>
            <person name="Orlova M."/>
            <person name="Belousova E."/>
            <person name="Roberts R.J."/>
        </authorList>
    </citation>
    <scope>NUCLEOTIDE SEQUENCE [LARGE SCALE GENOMIC DNA]</scope>
    <source>
        <strain evidence="7 8">BV-S</strain>
    </source>
</reference>
<evidence type="ECO:0000259" key="6">
    <source>
        <dbReference type="PROSITE" id="PS51352"/>
    </source>
</evidence>
<feature type="domain" description="Thioredoxin" evidence="6">
    <location>
        <begin position="26"/>
        <end position="213"/>
    </location>
</feature>
<keyword evidence="4" id="KW-0676">Redox-active center</keyword>
<dbReference type="KEGG" id="ati:AL072_21785"/>
<evidence type="ECO:0000256" key="3">
    <source>
        <dbReference type="ARBA" id="ARBA00023157"/>
    </source>
</evidence>
<dbReference type="GO" id="GO:0016491">
    <property type="term" value="F:oxidoreductase activity"/>
    <property type="evidence" value="ECO:0007669"/>
    <property type="project" value="UniProtKB-KW"/>
</dbReference>
<dbReference type="InterPro" id="IPR036249">
    <property type="entry name" value="Thioredoxin-like_sf"/>
</dbReference>
<evidence type="ECO:0000256" key="5">
    <source>
        <dbReference type="SAM" id="SignalP"/>
    </source>
</evidence>
<evidence type="ECO:0000313" key="7">
    <source>
        <dbReference type="EMBL" id="ALG73609.1"/>
    </source>
</evidence>
<keyword evidence="8" id="KW-1185">Reference proteome</keyword>
<dbReference type="PROSITE" id="PS51318">
    <property type="entry name" value="TAT"/>
    <property type="match status" value="1"/>
</dbReference>
<dbReference type="PANTHER" id="PTHR13887">
    <property type="entry name" value="GLUTATHIONE S-TRANSFERASE KAPPA"/>
    <property type="match status" value="1"/>
</dbReference>
<dbReference type="PROSITE" id="PS51352">
    <property type="entry name" value="THIOREDOXIN_2"/>
    <property type="match status" value="1"/>
</dbReference>
<feature type="chain" id="PRO_5041995274" description="Thioredoxin domain-containing protein" evidence="5">
    <location>
        <begin position="30"/>
        <end position="221"/>
    </location>
</feature>
<evidence type="ECO:0000313" key="8">
    <source>
        <dbReference type="Proteomes" id="UP000069935"/>
    </source>
</evidence>
<name>A0AAC8W1V8_9PROT</name>
<dbReference type="SUPFAM" id="SSF52833">
    <property type="entry name" value="Thioredoxin-like"/>
    <property type="match status" value="1"/>
</dbReference>
<keyword evidence="1 5" id="KW-0732">Signal</keyword>
<feature type="signal peptide" evidence="5">
    <location>
        <begin position="1"/>
        <end position="29"/>
    </location>
</feature>
<dbReference type="EMBL" id="CP012403">
    <property type="protein sequence ID" value="ALG73609.1"/>
    <property type="molecule type" value="Genomic_DNA"/>
</dbReference>
<accession>A0AAC8W1V8</accession>
<organism evidence="7 8">
    <name type="scientific">Azospirillum thiophilum</name>
    <dbReference type="NCBI Taxonomy" id="528244"/>
    <lineage>
        <taxon>Bacteria</taxon>
        <taxon>Pseudomonadati</taxon>
        <taxon>Pseudomonadota</taxon>
        <taxon>Alphaproteobacteria</taxon>
        <taxon>Rhodospirillales</taxon>
        <taxon>Azospirillaceae</taxon>
        <taxon>Azospirillum</taxon>
    </lineage>
</organism>
<evidence type="ECO:0000256" key="1">
    <source>
        <dbReference type="ARBA" id="ARBA00022729"/>
    </source>
</evidence>
<dbReference type="PANTHER" id="PTHR13887:SF14">
    <property type="entry name" value="DISULFIDE BOND FORMATION PROTEIN D"/>
    <property type="match status" value="1"/>
</dbReference>